<dbReference type="AlphaFoldDB" id="A0A512M411"/>
<dbReference type="EMBL" id="BKAG01000003">
    <property type="protein sequence ID" value="GEP41487.1"/>
    <property type="molecule type" value="Genomic_DNA"/>
</dbReference>
<dbReference type="Proteomes" id="UP000321577">
    <property type="component" value="Unassembled WGS sequence"/>
</dbReference>
<dbReference type="RefSeq" id="WP_146848944.1">
    <property type="nucleotide sequence ID" value="NZ_BKAG01000003.1"/>
</dbReference>
<dbReference type="SUPFAM" id="SSF56954">
    <property type="entry name" value="Outer membrane efflux proteins (OEP)"/>
    <property type="match status" value="1"/>
</dbReference>
<dbReference type="Gene3D" id="1.20.1600.10">
    <property type="entry name" value="Outer membrane efflux proteins (OEP)"/>
    <property type="match status" value="1"/>
</dbReference>
<sequence length="410" mass="45925">MSLRLLFLLLASATTTQALTLDLSAVAERVRRQHPSLKAARFVVEEARGRQQGAGRLSNPTFETSFQNESRVSPRATVFSLDQAFPVTRRLSLEKRLTAQLVQAAELEVHDVERRYIAEARTLAVKLLAVDQHLIQHRQQMELAQKLSAFAKDRAAKGELSILDSAQAQVDQQRLLLETRKLETERISLRGSLKPMLGLEAKDDLSISGDLKATQLPATGAWQQRPDYRLALTKTEVAQTEARLAQAKRWQDVSAGFFAAREQQDVTPRHTERTGFVGFRISIPLPLWNRNQGEIAEKAASAERARLEKEALAVQITSEASTARQEMEANAALLRETRDQFLPLVIEQTTKLEKAYEAGQTDLLTVLRARDQRLELESGALDAARDFHLARIRYEAATGMTNHEGMSKSK</sequence>
<organism evidence="2 3">
    <name type="scientific">Brevifollis gellanilyticus</name>
    <dbReference type="NCBI Taxonomy" id="748831"/>
    <lineage>
        <taxon>Bacteria</taxon>
        <taxon>Pseudomonadati</taxon>
        <taxon>Verrucomicrobiota</taxon>
        <taxon>Verrucomicrobiia</taxon>
        <taxon>Verrucomicrobiales</taxon>
        <taxon>Verrucomicrobiaceae</taxon>
    </lineage>
</organism>
<dbReference type="PANTHER" id="PTHR30203:SF24">
    <property type="entry name" value="BLR4935 PROTEIN"/>
    <property type="match status" value="1"/>
</dbReference>
<dbReference type="GO" id="GO:0015562">
    <property type="term" value="F:efflux transmembrane transporter activity"/>
    <property type="evidence" value="ECO:0007669"/>
    <property type="project" value="InterPro"/>
</dbReference>
<name>A0A512M411_9BACT</name>
<feature type="signal peptide" evidence="1">
    <location>
        <begin position="1"/>
        <end position="18"/>
    </location>
</feature>
<reference evidence="2 3" key="1">
    <citation type="submission" date="2019-07" db="EMBL/GenBank/DDBJ databases">
        <title>Whole genome shotgun sequence of Brevifollis gellanilyticus NBRC 108608.</title>
        <authorList>
            <person name="Hosoyama A."/>
            <person name="Uohara A."/>
            <person name="Ohji S."/>
            <person name="Ichikawa N."/>
        </authorList>
    </citation>
    <scope>NUCLEOTIDE SEQUENCE [LARGE SCALE GENOMIC DNA]</scope>
    <source>
        <strain evidence="2 3">NBRC 108608</strain>
    </source>
</reference>
<protein>
    <submittedName>
        <fullName evidence="2">Cellobiose phosphorylase</fullName>
    </submittedName>
</protein>
<evidence type="ECO:0000313" key="2">
    <source>
        <dbReference type="EMBL" id="GEP41487.1"/>
    </source>
</evidence>
<dbReference type="PANTHER" id="PTHR30203">
    <property type="entry name" value="OUTER MEMBRANE CATION EFFLUX PROTEIN"/>
    <property type="match status" value="1"/>
</dbReference>
<keyword evidence="1" id="KW-0732">Signal</keyword>
<accession>A0A512M411</accession>
<evidence type="ECO:0000313" key="3">
    <source>
        <dbReference type="Proteomes" id="UP000321577"/>
    </source>
</evidence>
<comment type="caution">
    <text evidence="2">The sequence shown here is derived from an EMBL/GenBank/DDBJ whole genome shotgun (WGS) entry which is preliminary data.</text>
</comment>
<keyword evidence="3" id="KW-1185">Reference proteome</keyword>
<proteinExistence type="predicted"/>
<dbReference type="InterPro" id="IPR010131">
    <property type="entry name" value="MdtP/NodT-like"/>
</dbReference>
<dbReference type="OrthoDB" id="190425at2"/>
<gene>
    <name evidence="2" type="ORF">BGE01nite_07780</name>
</gene>
<feature type="chain" id="PRO_5021761002" evidence="1">
    <location>
        <begin position="19"/>
        <end position="410"/>
    </location>
</feature>
<evidence type="ECO:0000256" key="1">
    <source>
        <dbReference type="SAM" id="SignalP"/>
    </source>
</evidence>